<dbReference type="Gene3D" id="1.25.10.10">
    <property type="entry name" value="Leucine-rich Repeat Variant"/>
    <property type="match status" value="1"/>
</dbReference>
<dbReference type="PANTHER" id="PTHR23424:SF23">
    <property type="entry name" value="PROTEIN SAAL1"/>
    <property type="match status" value="1"/>
</dbReference>
<dbReference type="GO" id="GO:0005634">
    <property type="term" value="C:nucleus"/>
    <property type="evidence" value="ECO:0007669"/>
    <property type="project" value="UniProtKB-SubCell"/>
</dbReference>
<feature type="region of interest" description="Disordered" evidence="4">
    <location>
        <begin position="1"/>
        <end position="48"/>
    </location>
</feature>
<evidence type="ECO:0000256" key="4">
    <source>
        <dbReference type="SAM" id="MobiDB-lite"/>
    </source>
</evidence>
<feature type="compositionally biased region" description="Acidic residues" evidence="4">
    <location>
        <begin position="11"/>
        <end position="22"/>
    </location>
</feature>
<dbReference type="Proteomes" id="UP001187192">
    <property type="component" value="Unassembled WGS sequence"/>
</dbReference>
<accession>A0AA88AQZ8</accession>
<dbReference type="InterPro" id="IPR052464">
    <property type="entry name" value="Synovial_Prolif_Regulator"/>
</dbReference>
<dbReference type="InterPro" id="IPR011989">
    <property type="entry name" value="ARM-like"/>
</dbReference>
<sequence>MAHSQPNTLAEEGEEEDEENQKEEDGQFQFRDGPSHHPSAPPDELFDISTTVDPSYVISLIRKLLPTNLTGDQELRTENSGENVASMSKDGVLRPLENVAESISVVEDFQELAHGESASDETFRQGVEQPGHNKLVGEEAWEEYGCVLWDLASSKTHAELMVENLLLQVLLANLMVQQSVRATEIMLGIIGNLACHEVPMKHIVTTDGLIELIVNHLFLDDAQCLCEAFRVLSSGVRRSESITWAAVLQSEHILCRILWIAENTLNPQLIEKSVELLLAISESSQEEVNMLIPPLMKMGLPSLLTSLLASEMSLLMKERVPERLSVLDVILRAIEAISIIDGHSREISSNKDLFRLVSELVKFPDKAEIANSCVTAAVLIANILSDVVDLASELSNDLTFLQGLLDIFPFASDDSEARGALWNIMARLLFQVRENEMSPTTLHQYVSVLASKSDLIEDDLLDQQLDGLKSKARTSAVSLSLLNMRSCWYEVAYSKLKKMRLCRMTWKNIPWAFLDCWIAAESMLYEGTENAVHLVGMEGMLPYHDAALPRRKLIEPTRACWNHVGGANTTVQRLFQDWYDSGSLMHQHWCRMLLIF</sequence>
<reference evidence="5" key="1">
    <citation type="submission" date="2023-07" db="EMBL/GenBank/DDBJ databases">
        <title>draft genome sequence of fig (Ficus carica).</title>
        <authorList>
            <person name="Takahashi T."/>
            <person name="Nishimura K."/>
        </authorList>
    </citation>
    <scope>NUCLEOTIDE SEQUENCE</scope>
</reference>
<name>A0AA88AQZ8_FICCA</name>
<dbReference type="EMBL" id="BTGU01000062">
    <property type="protein sequence ID" value="GMN56182.1"/>
    <property type="molecule type" value="Genomic_DNA"/>
</dbReference>
<evidence type="ECO:0000256" key="1">
    <source>
        <dbReference type="ARBA" id="ARBA00004123"/>
    </source>
</evidence>
<evidence type="ECO:0008006" key="7">
    <source>
        <dbReference type="Google" id="ProtNLM"/>
    </source>
</evidence>
<organism evidence="5 6">
    <name type="scientific">Ficus carica</name>
    <name type="common">Common fig</name>
    <dbReference type="NCBI Taxonomy" id="3494"/>
    <lineage>
        <taxon>Eukaryota</taxon>
        <taxon>Viridiplantae</taxon>
        <taxon>Streptophyta</taxon>
        <taxon>Embryophyta</taxon>
        <taxon>Tracheophyta</taxon>
        <taxon>Spermatophyta</taxon>
        <taxon>Magnoliopsida</taxon>
        <taxon>eudicotyledons</taxon>
        <taxon>Gunneridae</taxon>
        <taxon>Pentapetalae</taxon>
        <taxon>rosids</taxon>
        <taxon>fabids</taxon>
        <taxon>Rosales</taxon>
        <taxon>Moraceae</taxon>
        <taxon>Ficeae</taxon>
        <taxon>Ficus</taxon>
    </lineage>
</organism>
<gene>
    <name evidence="5" type="ORF">TIFTF001_025305</name>
</gene>
<dbReference type="SUPFAM" id="SSF48371">
    <property type="entry name" value="ARM repeat"/>
    <property type="match status" value="1"/>
</dbReference>
<evidence type="ECO:0000313" key="6">
    <source>
        <dbReference type="Proteomes" id="UP001187192"/>
    </source>
</evidence>
<comment type="subcellular location">
    <subcellularLocation>
        <location evidence="1">Nucleus</location>
    </subcellularLocation>
</comment>
<protein>
    <recommendedName>
        <fullName evidence="7">ARM repeat superfamily protein</fullName>
    </recommendedName>
</protein>
<evidence type="ECO:0000313" key="5">
    <source>
        <dbReference type="EMBL" id="GMN56182.1"/>
    </source>
</evidence>
<dbReference type="AlphaFoldDB" id="A0AA88AQZ8"/>
<keyword evidence="6" id="KW-1185">Reference proteome</keyword>
<dbReference type="InterPro" id="IPR016024">
    <property type="entry name" value="ARM-type_fold"/>
</dbReference>
<proteinExistence type="inferred from homology"/>
<comment type="caution">
    <text evidence="5">The sequence shown here is derived from an EMBL/GenBank/DDBJ whole genome shotgun (WGS) entry which is preliminary data.</text>
</comment>
<evidence type="ECO:0000256" key="2">
    <source>
        <dbReference type="ARBA" id="ARBA00023242"/>
    </source>
</evidence>
<evidence type="ECO:0000256" key="3">
    <source>
        <dbReference type="ARBA" id="ARBA00038401"/>
    </source>
</evidence>
<keyword evidence="2" id="KW-0539">Nucleus</keyword>
<dbReference type="PANTHER" id="PTHR23424">
    <property type="entry name" value="SERUM AMYLOID A"/>
    <property type="match status" value="1"/>
</dbReference>
<comment type="similarity">
    <text evidence="3">Belongs to the SAAL1 family.</text>
</comment>